<dbReference type="PROSITE" id="PS50405">
    <property type="entry name" value="GST_CTER"/>
    <property type="match status" value="1"/>
</dbReference>
<evidence type="ECO:0000313" key="8">
    <source>
        <dbReference type="WBParaSite" id="L893_g11397.t1"/>
    </source>
</evidence>
<organism evidence="7 8">
    <name type="scientific">Steinernema glaseri</name>
    <dbReference type="NCBI Taxonomy" id="37863"/>
    <lineage>
        <taxon>Eukaryota</taxon>
        <taxon>Metazoa</taxon>
        <taxon>Ecdysozoa</taxon>
        <taxon>Nematoda</taxon>
        <taxon>Chromadorea</taxon>
        <taxon>Rhabditida</taxon>
        <taxon>Tylenchina</taxon>
        <taxon>Panagrolaimomorpha</taxon>
        <taxon>Strongyloidoidea</taxon>
        <taxon>Steinernematidae</taxon>
        <taxon>Steinernema</taxon>
    </lineage>
</organism>
<keyword evidence="3 4" id="KW-0808">Transferase</keyword>
<dbReference type="InterPro" id="IPR040079">
    <property type="entry name" value="Glutathione_S-Trfase"/>
</dbReference>
<comment type="catalytic activity">
    <reaction evidence="4">
        <text>RX + glutathione = an S-substituted glutathione + a halide anion + H(+)</text>
        <dbReference type="Rhea" id="RHEA:16437"/>
        <dbReference type="ChEBI" id="CHEBI:15378"/>
        <dbReference type="ChEBI" id="CHEBI:16042"/>
        <dbReference type="ChEBI" id="CHEBI:17792"/>
        <dbReference type="ChEBI" id="CHEBI:57925"/>
        <dbReference type="ChEBI" id="CHEBI:90779"/>
        <dbReference type="EC" id="2.5.1.18"/>
    </reaction>
</comment>
<comment type="function">
    <text evidence="4">Conjugation of reduced glutathione to a wide number of exogenous and endogenous hydrophobic electrophiles.</text>
</comment>
<dbReference type="AlphaFoldDB" id="A0A1I7Y067"/>
<feature type="domain" description="GST C-terminal" evidence="6">
    <location>
        <begin position="83"/>
        <end position="205"/>
    </location>
</feature>
<comment type="subunit">
    <text evidence="2 4">Homodimer.</text>
</comment>
<dbReference type="Proteomes" id="UP000095287">
    <property type="component" value="Unplaced"/>
</dbReference>
<dbReference type="Pfam" id="PF14497">
    <property type="entry name" value="GST_C_3"/>
    <property type="match status" value="1"/>
</dbReference>
<keyword evidence="7" id="KW-1185">Reference proteome</keyword>
<evidence type="ECO:0000256" key="4">
    <source>
        <dbReference type="RuleBase" id="RU368105"/>
    </source>
</evidence>
<feature type="domain" description="GST N-terminal" evidence="5">
    <location>
        <begin position="3"/>
        <end position="81"/>
    </location>
</feature>
<dbReference type="Gene3D" id="3.40.30.10">
    <property type="entry name" value="Glutaredoxin"/>
    <property type="match status" value="1"/>
</dbReference>
<dbReference type="GO" id="GO:0004364">
    <property type="term" value="F:glutathione transferase activity"/>
    <property type="evidence" value="ECO:0007669"/>
    <property type="project" value="UniProtKB-UniRule"/>
</dbReference>
<dbReference type="InterPro" id="IPR036249">
    <property type="entry name" value="Thioredoxin-like_sf"/>
</dbReference>
<dbReference type="InterPro" id="IPR010987">
    <property type="entry name" value="Glutathione-S-Trfase_C-like"/>
</dbReference>
<evidence type="ECO:0000256" key="2">
    <source>
        <dbReference type="ARBA" id="ARBA00011738"/>
    </source>
</evidence>
<dbReference type="Gene3D" id="1.20.1050.10">
    <property type="match status" value="1"/>
</dbReference>
<evidence type="ECO:0000259" key="5">
    <source>
        <dbReference type="PROSITE" id="PS50404"/>
    </source>
</evidence>
<dbReference type="WBParaSite" id="L893_g11397.t1">
    <property type="protein sequence ID" value="L893_g11397.t1"/>
    <property type="gene ID" value="L893_g11397"/>
</dbReference>
<dbReference type="PRINTS" id="PR01268">
    <property type="entry name" value="GSTRNSFRASEP"/>
</dbReference>
<proteinExistence type="inferred from homology"/>
<dbReference type="SUPFAM" id="SSF52833">
    <property type="entry name" value="Thioredoxin-like"/>
    <property type="match status" value="1"/>
</dbReference>
<dbReference type="FunFam" id="3.40.30.10:FF:000168">
    <property type="entry name" value="Glutathione S-transferase 2"/>
    <property type="match status" value="1"/>
</dbReference>
<protein>
    <recommendedName>
        <fullName evidence="4">Glutathione S-transferase</fullName>
        <ecNumber evidence="4">2.5.1.18</ecNumber>
    </recommendedName>
    <alternativeName>
        <fullName evidence="4">GST class-pi</fullName>
    </alternativeName>
</protein>
<dbReference type="InterPro" id="IPR004046">
    <property type="entry name" value="GST_C"/>
</dbReference>
<dbReference type="EC" id="2.5.1.18" evidence="4"/>
<dbReference type="InterPro" id="IPR036282">
    <property type="entry name" value="Glutathione-S-Trfase_C_sf"/>
</dbReference>
<dbReference type="PANTHER" id="PTHR11571">
    <property type="entry name" value="GLUTATHIONE S-TRANSFERASE"/>
    <property type="match status" value="1"/>
</dbReference>
<evidence type="ECO:0000259" key="6">
    <source>
        <dbReference type="PROSITE" id="PS50405"/>
    </source>
</evidence>
<reference evidence="8" key="1">
    <citation type="submission" date="2016-11" db="UniProtKB">
        <authorList>
            <consortium name="WormBaseParasite"/>
        </authorList>
    </citation>
    <scope>IDENTIFICATION</scope>
</reference>
<dbReference type="InterPro" id="IPR050213">
    <property type="entry name" value="GST_superfamily"/>
</dbReference>
<accession>A0A1I7Y067</accession>
<evidence type="ECO:0000256" key="3">
    <source>
        <dbReference type="ARBA" id="ARBA00022679"/>
    </source>
</evidence>
<dbReference type="GO" id="GO:0006749">
    <property type="term" value="P:glutathione metabolic process"/>
    <property type="evidence" value="ECO:0007669"/>
    <property type="project" value="UniProtKB-UniRule"/>
</dbReference>
<dbReference type="SUPFAM" id="SSF47616">
    <property type="entry name" value="GST C-terminal domain-like"/>
    <property type="match status" value="1"/>
</dbReference>
<name>A0A1I7Y067_9BILA</name>
<evidence type="ECO:0000256" key="1">
    <source>
        <dbReference type="ARBA" id="ARBA00007297"/>
    </source>
</evidence>
<dbReference type="PANTHER" id="PTHR11571:SF141">
    <property type="entry name" value="GLUTATHIONE S-TRANSFERASE"/>
    <property type="match status" value="1"/>
</dbReference>
<dbReference type="InterPro" id="IPR004045">
    <property type="entry name" value="Glutathione_S-Trfase_N"/>
</dbReference>
<dbReference type="FunFam" id="1.20.1050.10:FF:000020">
    <property type="entry name" value="Glutathione S-transferase P 1"/>
    <property type="match status" value="1"/>
</dbReference>
<dbReference type="SFLD" id="SFLDS00019">
    <property type="entry name" value="Glutathione_Transferase_(cytos"/>
    <property type="match status" value="1"/>
</dbReference>
<sequence>MPHKYVLTYFDIRGLAEMARLLLADNGIPFTEKRIKTNEEWLKIKKQFSFGQIPCLKDDDVPIVQTGAIIRHLARKHNLYGRDEDDQCYADMFFEGIRDLHDKYVQLMYKDYETEGKKEQFLSTTLPLALGQLEKLLVSRQNGEQFVLGDKISFVDYALFEELDVMLILDPTTLDAFPSLKAFHKRINQRPSLKAYLDKRAADCVKVNWNGRQ</sequence>
<dbReference type="PROSITE" id="PS50404">
    <property type="entry name" value="GST_NTER"/>
    <property type="match status" value="1"/>
</dbReference>
<dbReference type="GO" id="GO:0005829">
    <property type="term" value="C:cytosol"/>
    <property type="evidence" value="ECO:0007669"/>
    <property type="project" value="TreeGrafter"/>
</dbReference>
<dbReference type="SFLD" id="SFLDG00363">
    <property type="entry name" value="AMPS_(cytGST):_Alpha-__Mu-__Pi"/>
    <property type="match status" value="1"/>
</dbReference>
<evidence type="ECO:0000313" key="7">
    <source>
        <dbReference type="Proteomes" id="UP000095287"/>
    </source>
</evidence>
<comment type="similarity">
    <text evidence="1 4">Belongs to the GST superfamily. Pi family.</text>
</comment>
<dbReference type="Pfam" id="PF02798">
    <property type="entry name" value="GST_N"/>
    <property type="match status" value="1"/>
</dbReference>
<dbReference type="SFLD" id="SFLDG01205">
    <property type="entry name" value="AMPS.1"/>
    <property type="match status" value="1"/>
</dbReference>
<dbReference type="InterPro" id="IPR003082">
    <property type="entry name" value="GST_pi"/>
</dbReference>